<evidence type="ECO:0000256" key="2">
    <source>
        <dbReference type="ARBA" id="ARBA00022737"/>
    </source>
</evidence>
<accession>A0A1S4AYB8</accession>
<dbReference type="Gene3D" id="3.40.50.300">
    <property type="entry name" value="P-loop containing nucleotide triphosphate hydrolases"/>
    <property type="match status" value="1"/>
</dbReference>
<feature type="domain" description="ABC transporter" evidence="3">
    <location>
        <begin position="5"/>
        <end position="44"/>
    </location>
</feature>
<dbReference type="PANTHER" id="PTHR43394:SF11">
    <property type="entry name" value="ATP-BINDING CASSETTE TRANSPORTER"/>
    <property type="match status" value="1"/>
</dbReference>
<dbReference type="KEGG" id="nta:107802652"/>
<organism evidence="4">
    <name type="scientific">Nicotiana tabacum</name>
    <name type="common">Common tobacco</name>
    <dbReference type="NCBI Taxonomy" id="4097"/>
    <lineage>
        <taxon>Eukaryota</taxon>
        <taxon>Viridiplantae</taxon>
        <taxon>Streptophyta</taxon>
        <taxon>Embryophyta</taxon>
        <taxon>Tracheophyta</taxon>
        <taxon>Spermatophyta</taxon>
        <taxon>Magnoliopsida</taxon>
        <taxon>eudicotyledons</taxon>
        <taxon>Gunneridae</taxon>
        <taxon>Pentapetalae</taxon>
        <taxon>asterids</taxon>
        <taxon>lamiids</taxon>
        <taxon>Solanales</taxon>
        <taxon>Solanaceae</taxon>
        <taxon>Nicotianoideae</taxon>
        <taxon>Nicotianeae</taxon>
        <taxon>Nicotiana</taxon>
    </lineage>
</organism>
<evidence type="ECO:0000259" key="3">
    <source>
        <dbReference type="Pfam" id="PF00005"/>
    </source>
</evidence>
<dbReference type="PaxDb" id="4097-A0A1S4AYB8"/>
<evidence type="ECO:0000313" key="4">
    <source>
        <dbReference type="RefSeq" id="XP_016481670.1"/>
    </source>
</evidence>
<protein>
    <submittedName>
        <fullName evidence="4">ABC transporter B family member 27-like</fullName>
    </submittedName>
</protein>
<dbReference type="SMR" id="A0A1S4AYB8"/>
<reference evidence="4" key="1">
    <citation type="submission" date="2025-08" db="UniProtKB">
        <authorList>
            <consortium name="RefSeq"/>
        </authorList>
    </citation>
    <scope>IDENTIFICATION</scope>
</reference>
<gene>
    <name evidence="4" type="primary">LOC107802652</name>
</gene>
<dbReference type="PANTHER" id="PTHR43394">
    <property type="entry name" value="ATP-DEPENDENT PERMEASE MDL1, MITOCHONDRIAL"/>
    <property type="match status" value="1"/>
</dbReference>
<proteinExistence type="predicted"/>
<dbReference type="GO" id="GO:0005524">
    <property type="term" value="F:ATP binding"/>
    <property type="evidence" value="ECO:0007669"/>
    <property type="project" value="InterPro"/>
</dbReference>
<dbReference type="RefSeq" id="XP_016481670.1">
    <property type="nucleotide sequence ID" value="XM_016626184.1"/>
</dbReference>
<keyword evidence="2" id="KW-0677">Repeat</keyword>
<dbReference type="OMA" id="CNAVIRM"/>
<dbReference type="InterPro" id="IPR039421">
    <property type="entry name" value="Type_1_exporter"/>
</dbReference>
<dbReference type="STRING" id="4097.A0A1S4AYB8"/>
<sequence length="112" mass="12327">MTTNKTTTVGQRGLQLSGGQKQRIAIARAILKNPPILLLDEATSALDTESEKQVQEALDTAMQGRTVILIAHRMSTIVSADIIAVVQNGKHAEHWPRLSDQVTFNSMEYFPL</sequence>
<evidence type="ECO:0000256" key="1">
    <source>
        <dbReference type="ARBA" id="ARBA00022448"/>
    </source>
</evidence>
<dbReference type="InterPro" id="IPR027417">
    <property type="entry name" value="P-loop_NTPase"/>
</dbReference>
<dbReference type="AlphaFoldDB" id="A0A1S4AYB8"/>
<keyword evidence="1" id="KW-0813">Transport</keyword>
<dbReference type="Pfam" id="PF00005">
    <property type="entry name" value="ABC_tran"/>
    <property type="match status" value="1"/>
</dbReference>
<dbReference type="OrthoDB" id="6500128at2759"/>
<dbReference type="SUPFAM" id="SSF52540">
    <property type="entry name" value="P-loop containing nucleoside triphosphate hydrolases"/>
    <property type="match status" value="1"/>
</dbReference>
<dbReference type="InterPro" id="IPR003439">
    <property type="entry name" value="ABC_transporter-like_ATP-bd"/>
</dbReference>
<name>A0A1S4AYB8_TOBAC</name>
<dbReference type="GO" id="GO:0016887">
    <property type="term" value="F:ATP hydrolysis activity"/>
    <property type="evidence" value="ECO:0007669"/>
    <property type="project" value="InterPro"/>
</dbReference>